<dbReference type="KEGG" id="obg:Verru16b_02313"/>
<accession>A0A1D8AWF8</accession>
<dbReference type="GO" id="GO:0016020">
    <property type="term" value="C:membrane"/>
    <property type="evidence" value="ECO:0007669"/>
    <property type="project" value="GOC"/>
</dbReference>
<evidence type="ECO:0000259" key="1">
    <source>
        <dbReference type="Pfam" id="PF03372"/>
    </source>
</evidence>
<dbReference type="SUPFAM" id="SSF56219">
    <property type="entry name" value="DNase I-like"/>
    <property type="match status" value="1"/>
</dbReference>
<dbReference type="OrthoDB" id="9793162at2"/>
<dbReference type="GO" id="GO:0004527">
    <property type="term" value="F:exonuclease activity"/>
    <property type="evidence" value="ECO:0007669"/>
    <property type="project" value="UniProtKB-KW"/>
</dbReference>
<dbReference type="GO" id="GO:0004519">
    <property type="term" value="F:endonuclease activity"/>
    <property type="evidence" value="ECO:0007669"/>
    <property type="project" value="UniProtKB-KW"/>
</dbReference>
<keyword evidence="2" id="KW-0540">Nuclease</keyword>
<evidence type="ECO:0000313" key="3">
    <source>
        <dbReference type="Proteomes" id="UP000095228"/>
    </source>
</evidence>
<dbReference type="GO" id="GO:0006506">
    <property type="term" value="P:GPI anchor biosynthetic process"/>
    <property type="evidence" value="ECO:0007669"/>
    <property type="project" value="TreeGrafter"/>
</dbReference>
<dbReference type="Gene3D" id="3.60.10.10">
    <property type="entry name" value="Endonuclease/exonuclease/phosphatase"/>
    <property type="match status" value="1"/>
</dbReference>
<dbReference type="RefSeq" id="WP_069962408.1">
    <property type="nucleotide sequence ID" value="NZ_CP016094.1"/>
</dbReference>
<dbReference type="InterPro" id="IPR005135">
    <property type="entry name" value="Endo/exonuclease/phosphatase"/>
</dbReference>
<keyword evidence="3" id="KW-1185">Reference proteome</keyword>
<dbReference type="EMBL" id="CP016094">
    <property type="protein sequence ID" value="AOS45234.1"/>
    <property type="molecule type" value="Genomic_DNA"/>
</dbReference>
<protein>
    <submittedName>
        <fullName evidence="2">Endonuclease/Exonuclease/phosphatase family protein</fullName>
    </submittedName>
</protein>
<proteinExistence type="predicted"/>
<dbReference type="Proteomes" id="UP000095228">
    <property type="component" value="Chromosome"/>
</dbReference>
<keyword evidence="2" id="KW-0255">Endonuclease</keyword>
<dbReference type="AlphaFoldDB" id="A0A1D8AWF8"/>
<dbReference type="InterPro" id="IPR036691">
    <property type="entry name" value="Endo/exonu/phosph_ase_sf"/>
</dbReference>
<dbReference type="PANTHER" id="PTHR14859:SF15">
    <property type="entry name" value="ENDONUCLEASE_EXONUCLEASE_PHOSPHATASE DOMAIN-CONTAINING PROTEIN"/>
    <property type="match status" value="1"/>
</dbReference>
<reference evidence="2 3" key="1">
    <citation type="submission" date="2016-06" db="EMBL/GenBank/DDBJ databases">
        <title>Three novel species with peptidoglycan cell walls form the new genus Lacunisphaera gen. nov. in the family Opitutaceae of the verrucomicrobial subdivision 4.</title>
        <authorList>
            <person name="Rast P."/>
            <person name="Gloeckner I."/>
            <person name="Jogler M."/>
            <person name="Boedeker C."/>
            <person name="Jeske O."/>
            <person name="Wiegand S."/>
            <person name="Reinhardt R."/>
            <person name="Schumann P."/>
            <person name="Rohde M."/>
            <person name="Spring S."/>
            <person name="Gloeckner F.O."/>
            <person name="Jogler C."/>
        </authorList>
    </citation>
    <scope>NUCLEOTIDE SEQUENCE [LARGE SCALE GENOMIC DNA]</scope>
    <source>
        <strain evidence="2 3">IG16b</strain>
    </source>
</reference>
<dbReference type="STRING" id="1838286.Verru16b_02313"/>
<gene>
    <name evidence="2" type="ORF">Verru16b_02313</name>
</gene>
<keyword evidence="2" id="KW-0378">Hydrolase</keyword>
<organism evidence="2 3">
    <name type="scientific">Lacunisphaera limnophila</name>
    <dbReference type="NCBI Taxonomy" id="1838286"/>
    <lineage>
        <taxon>Bacteria</taxon>
        <taxon>Pseudomonadati</taxon>
        <taxon>Verrucomicrobiota</taxon>
        <taxon>Opitutia</taxon>
        <taxon>Opitutales</taxon>
        <taxon>Opitutaceae</taxon>
        <taxon>Lacunisphaera</taxon>
    </lineage>
</organism>
<dbReference type="PANTHER" id="PTHR14859">
    <property type="entry name" value="CALCOFLUOR WHITE HYPERSENSITIVE PROTEIN PRECURSOR"/>
    <property type="match status" value="1"/>
</dbReference>
<name>A0A1D8AWF8_9BACT</name>
<feature type="domain" description="Endonuclease/exonuclease/phosphatase" evidence="1">
    <location>
        <begin position="7"/>
        <end position="249"/>
    </location>
</feature>
<dbReference type="Pfam" id="PF03372">
    <property type="entry name" value="Exo_endo_phos"/>
    <property type="match status" value="1"/>
</dbReference>
<evidence type="ECO:0000313" key="2">
    <source>
        <dbReference type="EMBL" id="AOS45234.1"/>
    </source>
</evidence>
<dbReference type="InterPro" id="IPR051916">
    <property type="entry name" value="GPI-anchor_lipid_remodeler"/>
</dbReference>
<sequence>MARLRLVTFNLAHGRGPLPVHQSLRTTARIRANLLKIAALIKKLGADIVAVQEVDENSRWNGSFNHLTFLSEHCGLPFTAIGLTNQRSGRYPLNYGNGVLSRWPVKHAETQTFGRRQLGDKGFLYAEIELGPDRHLPVISLHLHHTSRRQRLLQAGILMKFMTERAVRRGGRWVAPPILCGDFNNPPHRPDATAMLLGFCEASNNYTLLPKRGRTFPAALPALLLDFILLPEECRPVHSEVVRSYVSDHRPVLVDFDLD</sequence>
<keyword evidence="2" id="KW-0269">Exonuclease</keyword>